<sequence>MGFLSGVLSNIYSHLGQHKNTLDGAIETLKQNKHGGKKGFNAAIGRVVEGVRGYNGNVKTSNDLVKTAIKNLQRGMKNYKKEELQTKLPNKIDPKRPTASTQESVEKARSLVEDCQKFAKEFIRAVDIKTNKSETINAIKDLNPKLRDTIENVRKNLQHESKRLKELSSKESEMLKATEKRIGDTLRGLKVNVDCRIDAQMKELIKKLSERVQKILNELKSIEKKLLGYVKELYTWLEDARKLINEADKEVDIILKQVNEPAVGETNDKKKIEEKVQTISDGLDTRIVELTKWNAAGTEAVKRAKEKCTQISGMVETTGADEQKIHKLAETMKEKAEKLRVAARDIKTNIGQWVKDALQQVKDMDEALKKDLYNVKDAVSRQVEGIKTALGKPPGGGSGTNHAAAVDTAITEVTKTLDRQLPNGTGQTVTLDKDTTFTGYNRSVDQDKLAALSTDNFEAIKTAGTLPAAIGTIKTEVSGKLTNHNNNDVGTIIGTEDTFTTPFSQITAELQKIAGLVDSEKQTPKPSNGKTGVTNYLTDLEQMLQSATYSLTSDVKSKHQSVKGLALIQSELQKLHTQVPQVTNLLMQLCSTVGNNAYYAKQHLAKLKDEYFSTSTTAKNSITKIYSQLDELHNEIKVGPIHDAEEFLKFAEQAEQHFSKILKEQVENDIKDAEKSLTSHARHQYVDSIKFLLQAFAEKAQEELSPLPKLVDTDLTIGFKGFMKAVEGDVLKTKTTGQNIDKLSSLAADPVDSAERKNKVFAKLSSNFKAFWSPLASYVNKEIVRLNEEENKKKHPVVKDVYGYHGQLITIYDTFNELMAHIHRTHRYDHILPGMLDKVDAALSSLKPDGFAKPSSPVIDGLIAGLTHFIGEMRRVYISAYDSETFGGELVKNPQREKSELTKEGRNVAKTFLTLLATLFHDLDRLRGECRSLSKQKINQSTDLGRTMRGLGYSVSVDKQDGELQNKETVLGENVYKRILWPIKEADGNEHLERCESRDHVRNDKFHLLDILNCICSHVEEYNQVSHCATFAAKRQPCSVFEMLIWFAGLPYNNAYAELKSDGFTDLLDNPAKPLTDDDDIIVYDMDSFYIDACPRKFTYKNIRTVLHHICTKSYDILCAIGGHGDADTIYGSDYCNNSFGMKYPQSGGDCLQMFLDVLRRILPPLRYLFKRCGVKADQFGWSDCLYGRDVATGKSQCNEHSSDKPKCQPTSPLMSYLNDCLPGHLPHQVSAIGCKAECKTCPTSKPGMPCLTPLGFRGFSGSTRKGWDLYEILSYFFGTNLISSLLCVVTKPPSTLPEHFGFALSLVNKWHESGTHLIKDAFHSSTLSRSIGLYEQTATLTDALRNAYGSTQNGHPNREVKRADLSSLSTSTASAEQTAYTAPYLHSLCYDAYYYVAKKHVNAYLSWALYLPWDLHKYLENLHDALKNIFCRDWGCSTCLRADKCKKGEHGIIEGACKCSSVVSCKGILPTLYKYGFVFEDAKSLTASEKTCFAFIQQVQNVIRSTYFTELFDRCDEFIFTIRQPFIWLNVALWSLSLFYLLCVMVGRLDVLHIKSHLRSPSSHKITAQSLLAAAQIGRLAKISYLQP</sequence>
<dbReference type="RefSeq" id="XP_012770545.1">
    <property type="nucleotide sequence ID" value="XM_012915091.1"/>
</dbReference>
<feature type="region of interest" description="Disordered" evidence="2">
    <location>
        <begin position="86"/>
        <end position="105"/>
    </location>
</feature>
<dbReference type="GeneID" id="24561821"/>
<protein>
    <recommendedName>
        <fullName evidence="5">C3H1-type domain-containing protein</fullName>
    </recommendedName>
</protein>
<keyword evidence="3" id="KW-1133">Transmembrane helix</keyword>
<gene>
    <name evidence="4" type="ORF">BBBOND_0002510</name>
</gene>
<reference evidence="4" key="1">
    <citation type="journal article" date="2014" name="Nucleic Acids Res.">
        <title>The evolutionary dynamics of variant antigen genes in Babesia reveal a history of genomic innovation underlying host-parasite interaction.</title>
        <authorList>
            <person name="Jackson A.P."/>
            <person name="Otto T.D."/>
            <person name="Darby A."/>
            <person name="Ramaprasad A."/>
            <person name="Xia D."/>
            <person name="Echaide I.E."/>
            <person name="Farber M."/>
            <person name="Gahlot S."/>
            <person name="Gamble J."/>
            <person name="Gupta D."/>
            <person name="Gupta Y."/>
            <person name="Jackson L."/>
            <person name="Malandrin L."/>
            <person name="Malas T.B."/>
            <person name="Moussa E."/>
            <person name="Nair M."/>
            <person name="Reid AJ."/>
            <person name="Sanders M."/>
            <person name="Sharma J."/>
            <person name="Tracey A."/>
            <person name="Quail M.A."/>
            <person name="Weir W."/>
            <person name="Wastling J.M."/>
            <person name="Hall N."/>
            <person name="Willadsen P."/>
            <person name="Lingelbach K."/>
            <person name="Shiels B."/>
            <person name="Tait A."/>
            <person name="Berriman M."/>
            <person name="Allred D.R."/>
            <person name="Pain A."/>
        </authorList>
    </citation>
    <scope>NUCLEOTIDE SEQUENCE</scope>
    <source>
        <strain evidence="4">Bond</strain>
    </source>
</reference>
<evidence type="ECO:0000313" key="4">
    <source>
        <dbReference type="EMBL" id="CDR71598.1"/>
    </source>
</evidence>
<keyword evidence="1" id="KW-0175">Coiled coil</keyword>
<organism evidence="4">
    <name type="scientific">Babesia bigemina</name>
    <dbReference type="NCBI Taxonomy" id="5866"/>
    <lineage>
        <taxon>Eukaryota</taxon>
        <taxon>Sar</taxon>
        <taxon>Alveolata</taxon>
        <taxon>Apicomplexa</taxon>
        <taxon>Aconoidasida</taxon>
        <taxon>Piroplasmida</taxon>
        <taxon>Babesiidae</taxon>
        <taxon>Babesia</taxon>
    </lineage>
</organism>
<feature type="compositionally biased region" description="Basic and acidic residues" evidence="2">
    <location>
        <begin position="86"/>
        <end position="96"/>
    </location>
</feature>
<feature type="transmembrane region" description="Helical" evidence="3">
    <location>
        <begin position="1527"/>
        <end position="1550"/>
    </location>
</feature>
<evidence type="ECO:0000256" key="1">
    <source>
        <dbReference type="SAM" id="Coils"/>
    </source>
</evidence>
<feature type="coiled-coil region" evidence="1">
    <location>
        <begin position="198"/>
        <end position="257"/>
    </location>
</feature>
<dbReference type="KEGG" id="bbig:BBBOND_0002510"/>
<dbReference type="EMBL" id="LK055040">
    <property type="protein sequence ID" value="CDR71598.1"/>
    <property type="molecule type" value="Genomic_DNA"/>
</dbReference>
<accession>A0A061BSY0</accession>
<evidence type="ECO:0008006" key="5">
    <source>
        <dbReference type="Google" id="ProtNLM"/>
    </source>
</evidence>
<name>A0A061BSY0_BABBI</name>
<reference evidence="4" key="2">
    <citation type="submission" date="2014-06" db="EMBL/GenBank/DDBJ databases">
        <authorList>
            <person name="Aslett M."/>
            <person name="De Silva Nishadi"/>
        </authorList>
    </citation>
    <scope>NUCLEOTIDE SEQUENCE</scope>
    <source>
        <strain evidence="4">Bond</strain>
    </source>
</reference>
<keyword evidence="3" id="KW-0812">Transmembrane</keyword>
<evidence type="ECO:0000256" key="3">
    <source>
        <dbReference type="SAM" id="Phobius"/>
    </source>
</evidence>
<dbReference type="Gene3D" id="1.20.120.20">
    <property type="entry name" value="Apolipoprotein"/>
    <property type="match status" value="1"/>
</dbReference>
<proteinExistence type="predicted"/>
<keyword evidence="3" id="KW-0472">Membrane</keyword>
<evidence type="ECO:0000256" key="2">
    <source>
        <dbReference type="SAM" id="MobiDB-lite"/>
    </source>
</evidence>
<dbReference type="VEuPathDB" id="PiroplasmaDB:BBBOND_0002510"/>